<sequence>MADVIVIKGKVRYTITLDPTVWIFDDRKVPMAQAFDPARETEEKAARRDAEALTAAERWVAALRDGAVPTAKSEALHAAKQALEGDWGMPLAPFLQNAGPDPDATAVICHLENGERVALSMEEAKGAILQFAKDGKPIRDEGPVHLYYGDGRNRDNPIKGIAVMEVV</sequence>
<evidence type="ECO:0000313" key="1">
    <source>
        <dbReference type="EMBL" id="GGK00106.1"/>
    </source>
</evidence>
<organism evidence="1 2">
    <name type="scientific">Calditerricola satsumensis</name>
    <dbReference type="NCBI Taxonomy" id="373054"/>
    <lineage>
        <taxon>Bacteria</taxon>
        <taxon>Bacillati</taxon>
        <taxon>Bacillota</taxon>
        <taxon>Bacilli</taxon>
        <taxon>Bacillales</taxon>
        <taxon>Bacillaceae</taxon>
        <taxon>Calditerricola</taxon>
    </lineage>
</organism>
<name>A0A8J3BC39_9BACI</name>
<protein>
    <recommendedName>
        <fullName evidence="3">Peptidyl-prolyl cis-trans isomerase</fullName>
    </recommendedName>
</protein>
<accession>A0A8J3BC39</accession>
<dbReference type="AlphaFoldDB" id="A0A8J3BC39"/>
<dbReference type="EMBL" id="BMOF01000021">
    <property type="protein sequence ID" value="GGK00106.1"/>
    <property type="molecule type" value="Genomic_DNA"/>
</dbReference>
<evidence type="ECO:0008006" key="3">
    <source>
        <dbReference type="Google" id="ProtNLM"/>
    </source>
</evidence>
<comment type="caution">
    <text evidence="1">The sequence shown here is derived from an EMBL/GenBank/DDBJ whole genome shotgun (WGS) entry which is preliminary data.</text>
</comment>
<dbReference type="RefSeq" id="WP_054670817.1">
    <property type="nucleotide sequence ID" value="NZ_BMOF01000021.1"/>
</dbReference>
<proteinExistence type="predicted"/>
<evidence type="ECO:0000313" key="2">
    <source>
        <dbReference type="Proteomes" id="UP000637720"/>
    </source>
</evidence>
<dbReference type="Proteomes" id="UP000637720">
    <property type="component" value="Unassembled WGS sequence"/>
</dbReference>
<reference evidence="1" key="1">
    <citation type="journal article" date="2014" name="Int. J. Syst. Evol. Microbiol.">
        <title>Complete genome sequence of Corynebacterium casei LMG S-19264T (=DSM 44701T), isolated from a smear-ripened cheese.</title>
        <authorList>
            <consortium name="US DOE Joint Genome Institute (JGI-PGF)"/>
            <person name="Walter F."/>
            <person name="Albersmeier A."/>
            <person name="Kalinowski J."/>
            <person name="Ruckert C."/>
        </authorList>
    </citation>
    <scope>NUCLEOTIDE SEQUENCE</scope>
    <source>
        <strain evidence="1">JCM 14719</strain>
    </source>
</reference>
<keyword evidence="2" id="KW-1185">Reference proteome</keyword>
<reference evidence="1" key="2">
    <citation type="submission" date="2020-09" db="EMBL/GenBank/DDBJ databases">
        <authorList>
            <person name="Sun Q."/>
            <person name="Ohkuma M."/>
        </authorList>
    </citation>
    <scope>NUCLEOTIDE SEQUENCE</scope>
    <source>
        <strain evidence="1">JCM 14719</strain>
    </source>
</reference>
<gene>
    <name evidence="1" type="ORF">GCM10007043_12690</name>
</gene>